<sequence length="647" mass="71274">MAAIEPKISNLGEKPGASKLTTEDASSHDGSHHIVSKLNDDQAKAKVNNPLAGIPKDELLRNVEAFAQEKGLTDAVEMLKKGALLAQRPAEYQDIDELTQDEKDAVAHEYAHKWSHPFLLYMTIFVCSIGAATQGWDQTGSNGANLSFPQEFNIPETASVGIAPGQPGYASAADAERHQWLVGLVNAAPYIASAMLGCWLSDPLNNLFGRRGCIFVTAVILVVTPICSGLTQNWYQLFIVRLLLGIGMGAKGSTVPVFAAENSPPQIRGALVMGWQLWTAFGIFLGFIANVAVSDVGKIAWRLQLGSAFIPALPLAVLIYFCPESPRWLMKKNRYPQALRSLIRLRHNKIQACRDLYYIHVQLMEESKIIRGETYVKRFMELFTIPRVRRATVGATVVMLSQQLCGINVVAFYSSTVFAESGSTAKQALYASVGFGALNFLFAFPALITIDTFGRRSLMLFTFPQMAWTLLAAGLCFLIPGENSKTRLGLVAFFIYLFTTAYSSGAGPVPFLLSAEVFPLAQREQGMSWAVATCLFWAAVLSITFPRMLRAMTPTGAFGFYAGTNVLAFVLIYLFVPETARYTLEELDAVFNVPHGTFIQHQNTKVLPYWFKTQVLRKKHIERPAPLIQLDKNLVGAGEKRTDESMA</sequence>
<name>A0A127ZJG7_9BASI</name>
<dbReference type="GO" id="GO:0015791">
    <property type="term" value="P:polyol transmembrane transport"/>
    <property type="evidence" value="ECO:0007669"/>
    <property type="project" value="UniProtKB-ARBA"/>
</dbReference>
<evidence type="ECO:0000256" key="6">
    <source>
        <dbReference type="ARBA" id="ARBA00023136"/>
    </source>
</evidence>
<dbReference type="GO" id="GO:0022857">
    <property type="term" value="F:transmembrane transporter activity"/>
    <property type="evidence" value="ECO:0007669"/>
    <property type="project" value="InterPro"/>
</dbReference>
<dbReference type="InterPro" id="IPR003663">
    <property type="entry name" value="Sugar/inositol_transpt"/>
</dbReference>
<feature type="transmembrane region" description="Helical" evidence="10">
    <location>
        <begin position="212"/>
        <end position="231"/>
    </location>
</feature>
<comment type="catalytic activity">
    <reaction evidence="7">
        <text>myo-inositol(out) + H(+)(out) = myo-inositol(in) + H(+)(in)</text>
        <dbReference type="Rhea" id="RHEA:60364"/>
        <dbReference type="ChEBI" id="CHEBI:15378"/>
        <dbReference type="ChEBI" id="CHEBI:17268"/>
    </reaction>
</comment>
<dbReference type="InterPro" id="IPR050814">
    <property type="entry name" value="Myo-inositol_Transporter"/>
</dbReference>
<evidence type="ECO:0000259" key="11">
    <source>
        <dbReference type="PROSITE" id="PS50850"/>
    </source>
</evidence>
<dbReference type="InterPro" id="IPR036259">
    <property type="entry name" value="MFS_trans_sf"/>
</dbReference>
<dbReference type="PROSITE" id="PS50850">
    <property type="entry name" value="MFS"/>
    <property type="match status" value="1"/>
</dbReference>
<dbReference type="InterPro" id="IPR020846">
    <property type="entry name" value="MFS_dom"/>
</dbReference>
<dbReference type="GO" id="GO:0016020">
    <property type="term" value="C:membrane"/>
    <property type="evidence" value="ECO:0007669"/>
    <property type="project" value="UniProtKB-SubCell"/>
</dbReference>
<dbReference type="FunFam" id="1.20.1250.20:FF:000100">
    <property type="entry name" value="MFS sugar transporter, putative"/>
    <property type="match status" value="1"/>
</dbReference>
<feature type="transmembrane region" description="Helical" evidence="10">
    <location>
        <begin position="428"/>
        <end position="448"/>
    </location>
</feature>
<dbReference type="SUPFAM" id="SSF103473">
    <property type="entry name" value="MFS general substrate transporter"/>
    <property type="match status" value="1"/>
</dbReference>
<feature type="transmembrane region" description="Helical" evidence="10">
    <location>
        <begin position="488"/>
        <end position="506"/>
    </location>
</feature>
<feature type="transmembrane region" description="Helical" evidence="10">
    <location>
        <begin position="237"/>
        <end position="259"/>
    </location>
</feature>
<feature type="region of interest" description="Disordered" evidence="9">
    <location>
        <begin position="1"/>
        <end position="42"/>
    </location>
</feature>
<evidence type="ECO:0000256" key="3">
    <source>
        <dbReference type="ARBA" id="ARBA00022448"/>
    </source>
</evidence>
<dbReference type="PRINTS" id="PR00171">
    <property type="entry name" value="SUGRTRNSPORT"/>
</dbReference>
<keyword evidence="3 8" id="KW-0813">Transport</keyword>
<proteinExistence type="inferred from homology"/>
<feature type="transmembrane region" description="Helical" evidence="10">
    <location>
        <begin position="460"/>
        <end position="481"/>
    </location>
</feature>
<evidence type="ECO:0000256" key="2">
    <source>
        <dbReference type="ARBA" id="ARBA00010992"/>
    </source>
</evidence>
<keyword evidence="4 10" id="KW-0812">Transmembrane</keyword>
<dbReference type="Pfam" id="PF00083">
    <property type="entry name" value="Sugar_tr"/>
    <property type="match status" value="1"/>
</dbReference>
<evidence type="ECO:0000256" key="8">
    <source>
        <dbReference type="RuleBase" id="RU003346"/>
    </source>
</evidence>
<evidence type="ECO:0000256" key="7">
    <source>
        <dbReference type="ARBA" id="ARBA00049119"/>
    </source>
</evidence>
<evidence type="ECO:0000256" key="4">
    <source>
        <dbReference type="ARBA" id="ARBA00022692"/>
    </source>
</evidence>
<dbReference type="Gene3D" id="1.20.1250.20">
    <property type="entry name" value="MFS general substrate transporter like domains"/>
    <property type="match status" value="1"/>
</dbReference>
<dbReference type="NCBIfam" id="TIGR00879">
    <property type="entry name" value="SP"/>
    <property type="match status" value="1"/>
</dbReference>
<reference evidence="12" key="1">
    <citation type="submission" date="2014-06" db="EMBL/GenBank/DDBJ databases">
        <authorList>
            <person name="Ju J."/>
            <person name="Zhang J."/>
        </authorList>
    </citation>
    <scope>NUCLEOTIDE SEQUENCE</scope>
    <source>
        <strain evidence="12">SscI8</strain>
    </source>
</reference>
<evidence type="ECO:0000256" key="1">
    <source>
        <dbReference type="ARBA" id="ARBA00004141"/>
    </source>
</evidence>
<evidence type="ECO:0000313" key="12">
    <source>
        <dbReference type="EMBL" id="CDU26244.1"/>
    </source>
</evidence>
<feature type="compositionally biased region" description="Basic and acidic residues" evidence="9">
    <location>
        <begin position="21"/>
        <end position="42"/>
    </location>
</feature>
<comment type="subcellular location">
    <subcellularLocation>
        <location evidence="1">Membrane</location>
        <topology evidence="1">Multi-pass membrane protein</topology>
    </subcellularLocation>
</comment>
<dbReference type="PANTHER" id="PTHR48020">
    <property type="entry name" value="PROTON MYO-INOSITOL COTRANSPORTER"/>
    <property type="match status" value="1"/>
</dbReference>
<evidence type="ECO:0000256" key="9">
    <source>
        <dbReference type="SAM" id="MobiDB-lite"/>
    </source>
</evidence>
<feature type="transmembrane region" description="Helical" evidence="10">
    <location>
        <begin position="557"/>
        <end position="576"/>
    </location>
</feature>
<keyword evidence="6 10" id="KW-0472">Membrane</keyword>
<evidence type="ECO:0000256" key="5">
    <source>
        <dbReference type="ARBA" id="ARBA00022989"/>
    </source>
</evidence>
<dbReference type="PROSITE" id="PS00217">
    <property type="entry name" value="SUGAR_TRANSPORT_2"/>
    <property type="match status" value="1"/>
</dbReference>
<feature type="transmembrane region" description="Helical" evidence="10">
    <location>
        <begin position="299"/>
        <end position="322"/>
    </location>
</feature>
<keyword evidence="5 10" id="KW-1133">Transmembrane helix</keyword>
<feature type="transmembrane region" description="Helical" evidence="10">
    <location>
        <begin position="271"/>
        <end position="293"/>
    </location>
</feature>
<gene>
    <name evidence="12" type="ORF">SPSC_06438</name>
</gene>
<dbReference type="GO" id="GO:0015798">
    <property type="term" value="P:myo-inositol transport"/>
    <property type="evidence" value="ECO:0007669"/>
    <property type="project" value="UniProtKB-ARBA"/>
</dbReference>
<feature type="domain" description="Major facilitator superfamily (MFS) profile" evidence="11">
    <location>
        <begin position="123"/>
        <end position="580"/>
    </location>
</feature>
<accession>A0A127ZJG7</accession>
<dbReference type="EMBL" id="LK056694">
    <property type="protein sequence ID" value="CDU26244.1"/>
    <property type="molecule type" value="Genomic_DNA"/>
</dbReference>
<dbReference type="AlphaFoldDB" id="A0A127ZJG7"/>
<dbReference type="OrthoDB" id="5290825at2759"/>
<comment type="similarity">
    <text evidence="2 8">Belongs to the major facilitator superfamily. Sugar transporter (TC 2.A.1.1) family.</text>
</comment>
<feature type="transmembrane region" description="Helical" evidence="10">
    <location>
        <begin position="180"/>
        <end position="200"/>
    </location>
</feature>
<organism evidence="12">
    <name type="scientific">Sporisorium scitamineum</name>
    <dbReference type="NCBI Taxonomy" id="49012"/>
    <lineage>
        <taxon>Eukaryota</taxon>
        <taxon>Fungi</taxon>
        <taxon>Dikarya</taxon>
        <taxon>Basidiomycota</taxon>
        <taxon>Ustilaginomycotina</taxon>
        <taxon>Ustilaginomycetes</taxon>
        <taxon>Ustilaginales</taxon>
        <taxon>Ustilaginaceae</taxon>
        <taxon>Sporisorium</taxon>
    </lineage>
</organism>
<dbReference type="PANTHER" id="PTHR48020:SF4">
    <property type="entry name" value="SYMPORT, PUTATIVE (AFU_ORTHOLOGUE AFUA_3G11790)-RELATED"/>
    <property type="match status" value="1"/>
</dbReference>
<dbReference type="InterPro" id="IPR005828">
    <property type="entry name" value="MFS_sugar_transport-like"/>
</dbReference>
<feature type="transmembrane region" description="Helical" evidence="10">
    <location>
        <begin position="526"/>
        <end position="545"/>
    </location>
</feature>
<protein>
    <submittedName>
        <fullName evidence="12">Related to HXT5-Hexose transporter with moderate affinity for glucose</fullName>
    </submittedName>
</protein>
<dbReference type="InterPro" id="IPR005829">
    <property type="entry name" value="Sugar_transporter_CS"/>
</dbReference>
<feature type="transmembrane region" description="Helical" evidence="10">
    <location>
        <begin position="118"/>
        <end position="136"/>
    </location>
</feature>
<evidence type="ECO:0000256" key="10">
    <source>
        <dbReference type="SAM" id="Phobius"/>
    </source>
</evidence>